<accession>A0A8S9RTN1</accession>
<comment type="caution">
    <text evidence="1">The sequence shown here is derived from an EMBL/GenBank/DDBJ whole genome shotgun (WGS) entry which is preliminary data.</text>
</comment>
<gene>
    <name evidence="1" type="ORF">F2Q69_00029708</name>
</gene>
<reference evidence="1" key="1">
    <citation type="submission" date="2019-12" db="EMBL/GenBank/DDBJ databases">
        <title>Genome sequencing and annotation of Brassica cretica.</title>
        <authorList>
            <person name="Studholme D.J."/>
            <person name="Sarris P."/>
        </authorList>
    </citation>
    <scope>NUCLEOTIDE SEQUENCE</scope>
    <source>
        <strain evidence="1">PFS-109/04</strain>
        <tissue evidence="1">Leaf</tissue>
    </source>
</reference>
<name>A0A8S9RTN1_BRACR</name>
<organism evidence="1 2">
    <name type="scientific">Brassica cretica</name>
    <name type="common">Mustard</name>
    <dbReference type="NCBI Taxonomy" id="69181"/>
    <lineage>
        <taxon>Eukaryota</taxon>
        <taxon>Viridiplantae</taxon>
        <taxon>Streptophyta</taxon>
        <taxon>Embryophyta</taxon>
        <taxon>Tracheophyta</taxon>
        <taxon>Spermatophyta</taxon>
        <taxon>Magnoliopsida</taxon>
        <taxon>eudicotyledons</taxon>
        <taxon>Gunneridae</taxon>
        <taxon>Pentapetalae</taxon>
        <taxon>rosids</taxon>
        <taxon>malvids</taxon>
        <taxon>Brassicales</taxon>
        <taxon>Brassicaceae</taxon>
        <taxon>Brassiceae</taxon>
        <taxon>Brassica</taxon>
    </lineage>
</organism>
<dbReference type="AlphaFoldDB" id="A0A8S9RTN1"/>
<protein>
    <submittedName>
        <fullName evidence="1">Uncharacterized protein</fullName>
    </submittedName>
</protein>
<dbReference type="Proteomes" id="UP000712600">
    <property type="component" value="Unassembled WGS sequence"/>
</dbReference>
<sequence length="76" mass="8623">MASILAQSGAQAELSYSWRTIRYQSVESKFNNDDPELSIISFFFDVDLDADDGYIKKIDETNELHFLIICSDAVPN</sequence>
<evidence type="ECO:0000313" key="1">
    <source>
        <dbReference type="EMBL" id="KAF3584117.1"/>
    </source>
</evidence>
<proteinExistence type="predicted"/>
<dbReference type="EMBL" id="QGKX02000088">
    <property type="protein sequence ID" value="KAF3584117.1"/>
    <property type="molecule type" value="Genomic_DNA"/>
</dbReference>
<evidence type="ECO:0000313" key="2">
    <source>
        <dbReference type="Proteomes" id="UP000712600"/>
    </source>
</evidence>